<accession>A0A507CRL1</accession>
<gene>
    <name evidence="1" type="ORF">CcCBS67573_g10552</name>
</gene>
<dbReference type="EMBL" id="QEAP01001695">
    <property type="protein sequence ID" value="TPX41796.1"/>
    <property type="molecule type" value="Genomic_DNA"/>
</dbReference>
<organism evidence="1 2">
    <name type="scientific">Chytriomyces confervae</name>
    <dbReference type="NCBI Taxonomy" id="246404"/>
    <lineage>
        <taxon>Eukaryota</taxon>
        <taxon>Fungi</taxon>
        <taxon>Fungi incertae sedis</taxon>
        <taxon>Chytridiomycota</taxon>
        <taxon>Chytridiomycota incertae sedis</taxon>
        <taxon>Chytridiomycetes</taxon>
        <taxon>Chytridiales</taxon>
        <taxon>Chytriomycetaceae</taxon>
        <taxon>Chytriomyces</taxon>
    </lineage>
</organism>
<protein>
    <submittedName>
        <fullName evidence="1">Uncharacterized protein</fullName>
    </submittedName>
</protein>
<keyword evidence="2" id="KW-1185">Reference proteome</keyword>
<dbReference type="AlphaFoldDB" id="A0A507CRL1"/>
<name>A0A507CRL1_9FUNG</name>
<reference evidence="1 2" key="1">
    <citation type="journal article" date="2019" name="Sci. Rep.">
        <title>Comparative genomics of chytrid fungi reveal insights into the obligate biotrophic and pathogenic lifestyle of Synchytrium endobioticum.</title>
        <authorList>
            <person name="van de Vossenberg B.T.L.H."/>
            <person name="Warris S."/>
            <person name="Nguyen H.D.T."/>
            <person name="van Gent-Pelzer M.P.E."/>
            <person name="Joly D.L."/>
            <person name="van de Geest H.C."/>
            <person name="Bonants P.J.M."/>
            <person name="Smith D.S."/>
            <person name="Levesque C.A."/>
            <person name="van der Lee T.A.J."/>
        </authorList>
    </citation>
    <scope>NUCLEOTIDE SEQUENCE [LARGE SCALE GENOMIC DNA]</scope>
    <source>
        <strain evidence="1 2">CBS 675.73</strain>
    </source>
</reference>
<comment type="caution">
    <text evidence="1">The sequence shown here is derived from an EMBL/GenBank/DDBJ whole genome shotgun (WGS) entry which is preliminary data.</text>
</comment>
<evidence type="ECO:0000313" key="2">
    <source>
        <dbReference type="Proteomes" id="UP000320333"/>
    </source>
</evidence>
<dbReference type="Proteomes" id="UP000320333">
    <property type="component" value="Unassembled WGS sequence"/>
</dbReference>
<proteinExistence type="predicted"/>
<evidence type="ECO:0000313" key="1">
    <source>
        <dbReference type="EMBL" id="TPX41796.1"/>
    </source>
</evidence>
<sequence>MSRIEPHSSLGWPNFHASILCSLMKLPMMTKHWKDVMAGHHVAAAHDILHHLFEELDTQLKAPFHCFTDFYHFKSLKDQ</sequence>